<sequence length="222" mass="24226">MCPDLSLIGAGDREMKLHVHDSCPVLQPLEYLIGGRYIGELFRLGAVQMIESGELFTGCDAVTGKNGDGGSSKFDLDGAFVGNFYSGGYEFDCGLVKRQFGDHVELSLNDYHKLKQLIEVLINRASLLLSVAIFGIIKLLVVDDPSLLTREVINVGYVGSMLEYFTLFKDVTDELLSKWHNQLGLPVVKLVHIDNSSILGAGVSAGSFDEQVLGQGRRKSVL</sequence>
<dbReference type="Proteomes" id="UP001165064">
    <property type="component" value="Unassembled WGS sequence"/>
</dbReference>
<evidence type="ECO:0000313" key="1">
    <source>
        <dbReference type="EMBL" id="GME75654.1"/>
    </source>
</evidence>
<reference evidence="1" key="1">
    <citation type="submission" date="2023-04" db="EMBL/GenBank/DDBJ databases">
        <title>Ambrosiozyma monospora NBRC 10751.</title>
        <authorList>
            <person name="Ichikawa N."/>
            <person name="Sato H."/>
            <person name="Tonouchi N."/>
        </authorList>
    </citation>
    <scope>NUCLEOTIDE SEQUENCE</scope>
    <source>
        <strain evidence="1">NBRC 10751</strain>
    </source>
</reference>
<protein>
    <submittedName>
        <fullName evidence="1">Unnamed protein product</fullName>
    </submittedName>
</protein>
<comment type="caution">
    <text evidence="1">The sequence shown here is derived from an EMBL/GenBank/DDBJ whole genome shotgun (WGS) entry which is preliminary data.</text>
</comment>
<organism evidence="1 2">
    <name type="scientific">Ambrosiozyma monospora</name>
    <name type="common">Yeast</name>
    <name type="synonym">Endomycopsis monosporus</name>
    <dbReference type="NCBI Taxonomy" id="43982"/>
    <lineage>
        <taxon>Eukaryota</taxon>
        <taxon>Fungi</taxon>
        <taxon>Dikarya</taxon>
        <taxon>Ascomycota</taxon>
        <taxon>Saccharomycotina</taxon>
        <taxon>Pichiomycetes</taxon>
        <taxon>Pichiales</taxon>
        <taxon>Pichiaceae</taxon>
        <taxon>Ambrosiozyma</taxon>
    </lineage>
</organism>
<gene>
    <name evidence="1" type="ORF">Amon02_000225600</name>
</gene>
<name>A0ACB5SX01_AMBMO</name>
<keyword evidence="2" id="KW-1185">Reference proteome</keyword>
<dbReference type="EMBL" id="BSXS01001270">
    <property type="protein sequence ID" value="GME75654.1"/>
    <property type="molecule type" value="Genomic_DNA"/>
</dbReference>
<evidence type="ECO:0000313" key="2">
    <source>
        <dbReference type="Proteomes" id="UP001165064"/>
    </source>
</evidence>
<proteinExistence type="predicted"/>
<accession>A0ACB5SX01</accession>